<reference evidence="5" key="1">
    <citation type="submission" date="2020-05" db="EMBL/GenBank/DDBJ databases">
        <title>Phylogenomic resolution of chytrid fungi.</title>
        <authorList>
            <person name="Stajich J.E."/>
            <person name="Amses K."/>
            <person name="Simmons R."/>
            <person name="Seto K."/>
            <person name="Myers J."/>
            <person name="Bonds A."/>
            <person name="Quandt C.A."/>
            <person name="Barry K."/>
            <person name="Liu P."/>
            <person name="Grigoriev I."/>
            <person name="Longcore J.E."/>
            <person name="James T.Y."/>
        </authorList>
    </citation>
    <scope>NUCLEOTIDE SEQUENCE</scope>
    <source>
        <strain evidence="5">PLAUS21</strain>
    </source>
</reference>
<sequence length="325" mass="37165">MNAICPVNDKSSPSLKSKARKTKQGRPSACYPSDPDLPWHFSWVGNELIGGTSIPVERANYPAMVKQNIGLIVNLTEAPVTYSNLTNCPNCNYDATEVYCDEDVFDDILEEHGLNVLFLPISDGYVPSFKQVDIFLKHANETIESGKRVVVHCHAGVGRTGTFLAIYLMEKYHLTPQEAIKRLRHYRPQSMQFHKEDWFTDPFFIRHPDTYQRNLLQERYVNLYFESKLSTDKIIEHRDSTVSNTSIETLFEPEPVSTESYVQVEFSDTEVDLELESILQKLENIDMKVDDESHCFVCRKVLAVGPHPIKSGEPWPPADAKIVYF</sequence>
<dbReference type="PROSITE" id="PS00383">
    <property type="entry name" value="TYR_PHOSPHATASE_1"/>
    <property type="match status" value="1"/>
</dbReference>
<evidence type="ECO:0008006" key="7">
    <source>
        <dbReference type="Google" id="ProtNLM"/>
    </source>
</evidence>
<protein>
    <recommendedName>
        <fullName evidence="7">Protein-tyrosine-phosphatase</fullName>
    </recommendedName>
</protein>
<dbReference type="Gene3D" id="3.90.190.10">
    <property type="entry name" value="Protein tyrosine phosphatase superfamily"/>
    <property type="match status" value="1"/>
</dbReference>
<proteinExistence type="predicted"/>
<dbReference type="Pfam" id="PF22784">
    <property type="entry name" value="PTP-SAK"/>
    <property type="match status" value="1"/>
</dbReference>
<name>A0AAD5UFF0_9FUNG</name>
<evidence type="ECO:0000313" key="5">
    <source>
        <dbReference type="EMBL" id="KAJ3256757.1"/>
    </source>
</evidence>
<dbReference type="EMBL" id="JADGKB010000046">
    <property type="protein sequence ID" value="KAJ3256757.1"/>
    <property type="molecule type" value="Genomic_DNA"/>
</dbReference>
<dbReference type="InterPro" id="IPR000387">
    <property type="entry name" value="Tyr_Pase_dom"/>
</dbReference>
<gene>
    <name evidence="5" type="ORF">HK103_005130</name>
</gene>
<dbReference type="InterPro" id="IPR020422">
    <property type="entry name" value="TYR_PHOSPHATASE_DUAL_dom"/>
</dbReference>
<dbReference type="InterPro" id="IPR016130">
    <property type="entry name" value="Tyr_Pase_AS"/>
</dbReference>
<evidence type="ECO:0000259" key="4">
    <source>
        <dbReference type="PROSITE" id="PS50056"/>
    </source>
</evidence>
<dbReference type="Proteomes" id="UP001210925">
    <property type="component" value="Unassembled WGS sequence"/>
</dbReference>
<dbReference type="InterPro" id="IPR003595">
    <property type="entry name" value="Tyr_Pase_cat"/>
</dbReference>
<evidence type="ECO:0000313" key="6">
    <source>
        <dbReference type="Proteomes" id="UP001210925"/>
    </source>
</evidence>
<feature type="region of interest" description="Disordered" evidence="2">
    <location>
        <begin position="1"/>
        <end position="30"/>
    </location>
</feature>
<dbReference type="SUPFAM" id="SSF52799">
    <property type="entry name" value="(Phosphotyrosine protein) phosphatases II"/>
    <property type="match status" value="1"/>
</dbReference>
<evidence type="ECO:0000256" key="2">
    <source>
        <dbReference type="SAM" id="MobiDB-lite"/>
    </source>
</evidence>
<comment type="caution">
    <text evidence="5">The sequence shown here is derived from an EMBL/GenBank/DDBJ whole genome shotgun (WGS) entry which is preliminary data.</text>
</comment>
<dbReference type="SMART" id="SM01301">
    <property type="entry name" value="PTPlike_phytase"/>
    <property type="match status" value="1"/>
</dbReference>
<keyword evidence="6" id="KW-1185">Reference proteome</keyword>
<keyword evidence="1" id="KW-0378">Hydrolase</keyword>
<dbReference type="AlphaFoldDB" id="A0AAD5UFF0"/>
<accession>A0AAD5UFF0</accession>
<evidence type="ECO:0000259" key="3">
    <source>
        <dbReference type="PROSITE" id="PS50054"/>
    </source>
</evidence>
<dbReference type="GO" id="GO:0016791">
    <property type="term" value="F:phosphatase activity"/>
    <property type="evidence" value="ECO:0007669"/>
    <property type="project" value="UniProtKB-ARBA"/>
</dbReference>
<dbReference type="PANTHER" id="PTHR23339">
    <property type="entry name" value="TYROSINE SPECIFIC PROTEIN PHOSPHATASE AND DUAL SPECIFICITY PROTEIN PHOSPHATASE"/>
    <property type="match status" value="1"/>
</dbReference>
<dbReference type="PROSITE" id="PS50054">
    <property type="entry name" value="TYR_PHOSPHATASE_DUAL"/>
    <property type="match status" value="1"/>
</dbReference>
<dbReference type="SMART" id="SM00404">
    <property type="entry name" value="PTPc_motif"/>
    <property type="match status" value="1"/>
</dbReference>
<dbReference type="SMART" id="SM00195">
    <property type="entry name" value="DSPc"/>
    <property type="match status" value="1"/>
</dbReference>
<dbReference type="FunFam" id="3.90.190.10:FF:000157">
    <property type="entry name" value="Protein-tyrosine phosphatase"/>
    <property type="match status" value="1"/>
</dbReference>
<dbReference type="InterPro" id="IPR050561">
    <property type="entry name" value="PTP"/>
</dbReference>
<feature type="domain" description="Tyrosine specific protein phosphatases" evidence="4">
    <location>
        <begin position="133"/>
        <end position="198"/>
    </location>
</feature>
<feature type="domain" description="Tyrosine-protein phosphatase" evidence="3">
    <location>
        <begin position="40"/>
        <end position="217"/>
    </location>
</feature>
<dbReference type="InterPro" id="IPR029021">
    <property type="entry name" value="Prot-tyrosine_phosphatase-like"/>
</dbReference>
<dbReference type="InterPro" id="IPR057023">
    <property type="entry name" value="PTP-SAK"/>
</dbReference>
<evidence type="ECO:0000256" key="1">
    <source>
        <dbReference type="ARBA" id="ARBA00022801"/>
    </source>
</evidence>
<organism evidence="5 6">
    <name type="scientific">Boothiomyces macroporosus</name>
    <dbReference type="NCBI Taxonomy" id="261099"/>
    <lineage>
        <taxon>Eukaryota</taxon>
        <taxon>Fungi</taxon>
        <taxon>Fungi incertae sedis</taxon>
        <taxon>Chytridiomycota</taxon>
        <taxon>Chytridiomycota incertae sedis</taxon>
        <taxon>Chytridiomycetes</taxon>
        <taxon>Rhizophydiales</taxon>
        <taxon>Terramycetaceae</taxon>
        <taxon>Boothiomyces</taxon>
    </lineage>
</organism>
<dbReference type="PROSITE" id="PS50056">
    <property type="entry name" value="TYR_PHOSPHATASE_2"/>
    <property type="match status" value="1"/>
</dbReference>